<evidence type="ECO:0000256" key="1">
    <source>
        <dbReference type="ARBA" id="ARBA00004651"/>
    </source>
</evidence>
<sequence>MNADTVIELGRQAMNVTVLLAAPLLLSALAAGLAIGMFQAATQIQDMTLSFIPKLVVLIVVMGITGPWMLGQLIDYTRQLFAMIPGLVG</sequence>
<dbReference type="InterPro" id="IPR002191">
    <property type="entry name" value="Bac_export_3"/>
</dbReference>
<feature type="transmembrane region" description="Helical" evidence="9">
    <location>
        <begin position="50"/>
        <end position="70"/>
    </location>
</feature>
<keyword evidence="6 9" id="KW-1133">Transmembrane helix</keyword>
<evidence type="ECO:0000256" key="8">
    <source>
        <dbReference type="ARBA" id="ARBA00023143"/>
    </source>
</evidence>
<evidence type="ECO:0000313" key="13">
    <source>
        <dbReference type="Proteomes" id="UP000439591"/>
    </source>
</evidence>
<evidence type="ECO:0000256" key="3">
    <source>
        <dbReference type="ARBA" id="ARBA00021718"/>
    </source>
</evidence>
<dbReference type="Proteomes" id="UP000439591">
    <property type="component" value="Unassembled WGS sequence"/>
</dbReference>
<evidence type="ECO:0000313" key="11">
    <source>
        <dbReference type="EMBL" id="CAA0098178.1"/>
    </source>
</evidence>
<evidence type="ECO:0000256" key="5">
    <source>
        <dbReference type="ARBA" id="ARBA00022692"/>
    </source>
</evidence>
<name>A0A5S9P4F5_9GAMM</name>
<dbReference type="InterPro" id="IPR006305">
    <property type="entry name" value="FliQ"/>
</dbReference>
<evidence type="ECO:0000313" key="12">
    <source>
        <dbReference type="Proteomes" id="UP000435877"/>
    </source>
</evidence>
<dbReference type="EMBL" id="CACSIM010000002">
    <property type="protein sequence ID" value="CAA0098178.1"/>
    <property type="molecule type" value="Genomic_DNA"/>
</dbReference>
<organism evidence="11 13">
    <name type="scientific">Zhongshania aliphaticivorans</name>
    <dbReference type="NCBI Taxonomy" id="1470434"/>
    <lineage>
        <taxon>Bacteria</taxon>
        <taxon>Pseudomonadati</taxon>
        <taxon>Pseudomonadota</taxon>
        <taxon>Gammaproteobacteria</taxon>
        <taxon>Cellvibrionales</taxon>
        <taxon>Spongiibacteraceae</taxon>
        <taxon>Zhongshania</taxon>
    </lineage>
</organism>
<evidence type="ECO:0000256" key="4">
    <source>
        <dbReference type="ARBA" id="ARBA00022475"/>
    </source>
</evidence>
<keyword evidence="7 9" id="KW-0472">Membrane</keyword>
<dbReference type="PRINTS" id="PR00952">
    <property type="entry name" value="TYPE3IMQPROT"/>
</dbReference>
<dbReference type="Proteomes" id="UP000435877">
    <property type="component" value="Unassembled WGS sequence"/>
</dbReference>
<keyword evidence="5 9" id="KW-0812">Transmembrane</keyword>
<comment type="function">
    <text evidence="9">Role in flagellar biosynthesis.</text>
</comment>
<keyword evidence="12" id="KW-1185">Reference proteome</keyword>
<evidence type="ECO:0000256" key="9">
    <source>
        <dbReference type="RuleBase" id="RU364090"/>
    </source>
</evidence>
<comment type="subcellular location">
    <subcellularLocation>
        <location evidence="1 9">Cell membrane</location>
        <topology evidence="1">Multi-pass membrane protein</topology>
    </subcellularLocation>
    <subcellularLocation>
        <location evidence="9">Bacterial flagellum basal body</location>
    </subcellularLocation>
</comment>
<dbReference type="RefSeq" id="WP_159268646.1">
    <property type="nucleotide sequence ID" value="NZ_CACSIK010000001.1"/>
</dbReference>
<protein>
    <recommendedName>
        <fullName evidence="3 9">Flagellar biosynthetic protein FliQ</fullName>
    </recommendedName>
</protein>
<dbReference type="Pfam" id="PF01313">
    <property type="entry name" value="Bac_export_3"/>
    <property type="match status" value="1"/>
</dbReference>
<dbReference type="AlphaFoldDB" id="A0A5S9P4F5"/>
<accession>A0A5S9P4F5</accession>
<evidence type="ECO:0000256" key="2">
    <source>
        <dbReference type="ARBA" id="ARBA00006156"/>
    </source>
</evidence>
<dbReference type="PANTHER" id="PTHR34040:SF2">
    <property type="entry name" value="FLAGELLAR BIOSYNTHETIC PROTEIN FLIQ"/>
    <property type="match status" value="1"/>
</dbReference>
<evidence type="ECO:0000313" key="10">
    <source>
        <dbReference type="EMBL" id="CAA0090682.1"/>
    </source>
</evidence>
<dbReference type="NCBIfam" id="TIGR01402">
    <property type="entry name" value="fliQ"/>
    <property type="match status" value="1"/>
</dbReference>
<dbReference type="GO" id="GO:0009306">
    <property type="term" value="P:protein secretion"/>
    <property type="evidence" value="ECO:0007669"/>
    <property type="project" value="InterPro"/>
</dbReference>
<dbReference type="GO" id="GO:0005886">
    <property type="term" value="C:plasma membrane"/>
    <property type="evidence" value="ECO:0007669"/>
    <property type="project" value="UniProtKB-SubCell"/>
</dbReference>
<keyword evidence="8 9" id="KW-0975">Bacterial flagellum</keyword>
<comment type="similarity">
    <text evidence="2 9">Belongs to the FliQ/MopD/SpaQ family.</text>
</comment>
<dbReference type="EMBL" id="CACSIK010000001">
    <property type="protein sequence ID" value="CAA0090682.1"/>
    <property type="molecule type" value="Genomic_DNA"/>
</dbReference>
<proteinExistence type="inferred from homology"/>
<dbReference type="PIRSF" id="PIRSF004669">
    <property type="entry name" value="FliQ"/>
    <property type="match status" value="1"/>
</dbReference>
<dbReference type="PANTHER" id="PTHR34040">
    <property type="entry name" value="FLAGELLAR BIOSYNTHETIC PROTEIN FLIQ"/>
    <property type="match status" value="1"/>
</dbReference>
<evidence type="ECO:0000256" key="6">
    <source>
        <dbReference type="ARBA" id="ARBA00022989"/>
    </source>
</evidence>
<dbReference type="GO" id="GO:0009425">
    <property type="term" value="C:bacterial-type flagellum basal body"/>
    <property type="evidence" value="ECO:0007669"/>
    <property type="project" value="UniProtKB-SubCell"/>
</dbReference>
<evidence type="ECO:0000256" key="7">
    <source>
        <dbReference type="ARBA" id="ARBA00023136"/>
    </source>
</evidence>
<gene>
    <name evidence="9" type="primary">fliQ</name>
    <name evidence="10" type="ORF">IHBHHGIJ_02054</name>
    <name evidence="11" type="ORF">KFEGEMFD_01656</name>
</gene>
<keyword evidence="4 9" id="KW-1003">Cell membrane</keyword>
<dbReference type="OrthoDB" id="9806440at2"/>
<dbReference type="GO" id="GO:0044780">
    <property type="term" value="P:bacterial-type flagellum assembly"/>
    <property type="evidence" value="ECO:0007669"/>
    <property type="project" value="InterPro"/>
</dbReference>
<reference evidence="12 13" key="1">
    <citation type="submission" date="2019-11" db="EMBL/GenBank/DDBJ databases">
        <authorList>
            <person name="Holert J."/>
        </authorList>
    </citation>
    <scope>NUCLEOTIDE SEQUENCE [LARGE SCALE GENOMIC DNA]</scope>
    <source>
        <strain evidence="11">BC3_2A</strain>
        <strain evidence="10">SB11_1A</strain>
    </source>
</reference>